<evidence type="ECO:0000256" key="1">
    <source>
        <dbReference type="SAM" id="SignalP"/>
    </source>
</evidence>
<dbReference type="Proteomes" id="UP001204798">
    <property type="component" value="Unassembled WGS sequence"/>
</dbReference>
<evidence type="ECO:0000313" key="2">
    <source>
        <dbReference type="EMBL" id="MCS3918490.1"/>
    </source>
</evidence>
<keyword evidence="1" id="KW-0732">Signal</keyword>
<name>A0ABT2ENJ6_9BACT</name>
<proteinExistence type="predicted"/>
<organism evidence="2 3">
    <name type="scientific">Candidatus Fervidibacter sacchari</name>
    <dbReference type="NCBI Taxonomy" id="1448929"/>
    <lineage>
        <taxon>Bacteria</taxon>
        <taxon>Candidatus Fervidibacterota</taxon>
        <taxon>Candidatus Fervidibacter</taxon>
    </lineage>
</organism>
<feature type="chain" id="PRO_5045956723" description="Glycoside hydrolase family 42 N-terminal domain-containing protein" evidence="1">
    <location>
        <begin position="20"/>
        <end position="879"/>
    </location>
</feature>
<protein>
    <recommendedName>
        <fullName evidence="4">Glycoside hydrolase family 42 N-terminal domain-containing protein</fullName>
    </recommendedName>
</protein>
<sequence length="879" mass="99395">MRVWTILVSALLSASVALAQQLDLLGEPKDWTASIDRGGTKMSVQKVDGNLLVEIEADGGEEDFPKIRRTFPTPQDWRPYQRIYAKVRVTCDDPAVRFKNLAFVFYDEQTRLPDYPGNPMKQQVIHQTVPVGRWVVIAKWLTGINRATIRQFDLYLYETPPAKPHKFRWEVASLVLEAFGGETLVFDGLIFARIQMKGAVGKAAEKVETNDGLRLVIGNRGEVIQISVGGKILGRTGQEIPTGLMVRDVTEVDKPPTMVGGEVKRVGREVQQKAKLKELGLEVSATYKSVGGYIEISGKVTDLKGEDRAVTVYFALPVIEGKWQWWDSMSTARTEPDESGELHYLERGVHYGLNGAHSKYPLGVLTLPGQGGLTLAVRMDEPVVHRIAYNPRLSLFYIALDFGLVPEKRIDGSPLWEAPFRILLYRCDPEWGFRSALQRYYDFFPQFFVKRVKKEGGWYVWGNMADTKGAIEAGFAFHWGPRDSAAVKWDNEHGVYALFYIESQTYQQSHQDFERAPTLDEVVERLKKLADGDQKELAVVAATSYRVYPLAHTDEDVQKRIQETAQVVLQSLNYDAFGRPYCSIAQYPWMGKRWGAILSCNLVPTLPKGKGWFNIHRVILPALEGMEKLGARYDGLALDSLGGYGEAIRVNYRREHFRYSRFPLSFSALDHQPVQVAFFTTVEWLQELSKLFHPKGMVFMANCAWGSPPGWLTFAAPYIDIFGAEHPFFADPDFIRAIAYRKPCTDLPYKPRPEWEVAWHLLHGIFPGHGNDLEILRKYAPLFQQLSEAGWEPITGARANPPTVRLERFGRGSKIYLVAHNPEEKDVDATIELELATLKLTKFSVSSLLGEKLEHRQGNRLRLSLPAKGTAVIVIQESK</sequence>
<dbReference type="RefSeq" id="WP_259094385.1">
    <property type="nucleotide sequence ID" value="NZ_CP130454.1"/>
</dbReference>
<comment type="caution">
    <text evidence="2">The sequence shown here is derived from an EMBL/GenBank/DDBJ whole genome shotgun (WGS) entry which is preliminary data.</text>
</comment>
<evidence type="ECO:0008006" key="4">
    <source>
        <dbReference type="Google" id="ProtNLM"/>
    </source>
</evidence>
<reference evidence="2 3" key="1">
    <citation type="submission" date="2022-08" db="EMBL/GenBank/DDBJ databases">
        <title>Bacterial and archaeal communities from various locations to study Microbial Dark Matter (Phase II).</title>
        <authorList>
            <person name="Stepanauskas R."/>
        </authorList>
    </citation>
    <scope>NUCLEOTIDE SEQUENCE [LARGE SCALE GENOMIC DNA]</scope>
    <source>
        <strain evidence="2 3">PD1</strain>
    </source>
</reference>
<accession>A0ABT2ENJ6</accession>
<gene>
    <name evidence="2" type="ORF">M2350_000890</name>
</gene>
<evidence type="ECO:0000313" key="3">
    <source>
        <dbReference type="Proteomes" id="UP001204798"/>
    </source>
</evidence>
<keyword evidence="3" id="KW-1185">Reference proteome</keyword>
<dbReference type="EMBL" id="JANUCP010000002">
    <property type="protein sequence ID" value="MCS3918490.1"/>
    <property type="molecule type" value="Genomic_DNA"/>
</dbReference>
<feature type="signal peptide" evidence="1">
    <location>
        <begin position="1"/>
        <end position="19"/>
    </location>
</feature>